<dbReference type="Gene3D" id="3.40.630.30">
    <property type="match status" value="1"/>
</dbReference>
<dbReference type="GO" id="GO:0008080">
    <property type="term" value="F:N-acetyltransferase activity"/>
    <property type="evidence" value="ECO:0007669"/>
    <property type="project" value="TreeGrafter"/>
</dbReference>
<proteinExistence type="predicted"/>
<dbReference type="EMBL" id="CAKXAJ010025106">
    <property type="protein sequence ID" value="CAH2234993.1"/>
    <property type="molecule type" value="Genomic_DNA"/>
</dbReference>
<protein>
    <submittedName>
        <fullName evidence="1">Jg18992 protein</fullName>
    </submittedName>
</protein>
<sequence>MSDTCKVWTRFESKKRDGTSIKLRIQSWKLKPQDAVFDLVMKHFVPEEAIHKAAGISKSPEAFQEYSELMTHFFKVAPLHTIVCCVDNESNTVDQIVGLSIAQLMKNTDKLEDIVNDMEFKSEEMQQLLHAAKVLEGYLKEKASCYETYYFGRGIFVHPEYRKMGIANELIKVKKLICIDNNVPMTCAGMSAVGTQRAAEKNNWKTFSDISIEELEEETGLTFGDDAISKHKLMYTTIN</sequence>
<evidence type="ECO:0000313" key="1">
    <source>
        <dbReference type="EMBL" id="CAH2234993.1"/>
    </source>
</evidence>
<dbReference type="InterPro" id="IPR016181">
    <property type="entry name" value="Acyl_CoA_acyltransferase"/>
</dbReference>
<gene>
    <name evidence="1" type="primary">jg18992</name>
    <name evidence="1" type="ORF">PAEG_LOCUS12686</name>
</gene>
<reference evidence="1" key="1">
    <citation type="submission" date="2022-03" db="EMBL/GenBank/DDBJ databases">
        <authorList>
            <person name="Lindestad O."/>
        </authorList>
    </citation>
    <scope>NUCLEOTIDE SEQUENCE</scope>
</reference>
<dbReference type="AlphaFoldDB" id="A0A8S4RDX2"/>
<organism evidence="1 2">
    <name type="scientific">Pararge aegeria aegeria</name>
    <dbReference type="NCBI Taxonomy" id="348720"/>
    <lineage>
        <taxon>Eukaryota</taxon>
        <taxon>Metazoa</taxon>
        <taxon>Ecdysozoa</taxon>
        <taxon>Arthropoda</taxon>
        <taxon>Hexapoda</taxon>
        <taxon>Insecta</taxon>
        <taxon>Pterygota</taxon>
        <taxon>Neoptera</taxon>
        <taxon>Endopterygota</taxon>
        <taxon>Lepidoptera</taxon>
        <taxon>Glossata</taxon>
        <taxon>Ditrysia</taxon>
        <taxon>Papilionoidea</taxon>
        <taxon>Nymphalidae</taxon>
        <taxon>Satyrinae</taxon>
        <taxon>Satyrini</taxon>
        <taxon>Parargina</taxon>
        <taxon>Pararge</taxon>
    </lineage>
</organism>
<keyword evidence="2" id="KW-1185">Reference proteome</keyword>
<dbReference type="PANTHER" id="PTHR20905">
    <property type="entry name" value="N-ACETYLTRANSFERASE-RELATED"/>
    <property type="match status" value="1"/>
</dbReference>
<accession>A0A8S4RDX2</accession>
<name>A0A8S4RDX2_9NEOP</name>
<dbReference type="Proteomes" id="UP000838756">
    <property type="component" value="Unassembled WGS sequence"/>
</dbReference>
<dbReference type="PANTHER" id="PTHR20905:SF32">
    <property type="entry name" value="ARYLALKYLAMINE N-ACETYLTRANSFERASE-LIKE 7, ISOFORM A"/>
    <property type="match status" value="1"/>
</dbReference>
<evidence type="ECO:0000313" key="2">
    <source>
        <dbReference type="Proteomes" id="UP000838756"/>
    </source>
</evidence>
<dbReference type="SUPFAM" id="SSF55729">
    <property type="entry name" value="Acyl-CoA N-acyltransferases (Nat)"/>
    <property type="match status" value="1"/>
</dbReference>
<comment type="caution">
    <text evidence="1">The sequence shown here is derived from an EMBL/GenBank/DDBJ whole genome shotgun (WGS) entry which is preliminary data.</text>
</comment>
<dbReference type="OrthoDB" id="7200114at2759"/>